<dbReference type="eggNOG" id="ENOG5033CIA">
    <property type="taxonomic scope" value="Bacteria"/>
</dbReference>
<dbReference type="EMBL" id="FQ859183">
    <property type="protein sequence ID" value="CCB70815.1"/>
    <property type="molecule type" value="Genomic_DNA"/>
</dbReference>
<accession>G2Z5L7</accession>
<sequence length="193" mass="22853">MTNKTLSVYDYGIFLLSEEVFLDFLKNNKVKSKNILNVFQKKHDLYLESILQGAWLPILPIDSVKYKIKITNINEKFDDNWENKLEQEQFNLKIINNVWIGSISELLEFNKSMFEKDFISQETLDGIKLFTGYKYNLISGLFQVKIEGFKRKQLLDYPNANFGFQFTFKKVDSFDGFKDPREDDKYNFNVAQM</sequence>
<gene>
    <name evidence="1" type="ordered locus">FBFL15_2838</name>
</gene>
<dbReference type="KEGG" id="fbr:FBFL15_2838"/>
<name>G2Z5L7_FLABF</name>
<evidence type="ECO:0000313" key="1">
    <source>
        <dbReference type="EMBL" id="CCB70815.1"/>
    </source>
</evidence>
<dbReference type="HOGENOM" id="CLU_1531422_0_0_10"/>
<organism evidence="1 2">
    <name type="scientific">Flavobacterium branchiophilum (strain FL-15)</name>
    <dbReference type="NCBI Taxonomy" id="1034807"/>
    <lineage>
        <taxon>Bacteria</taxon>
        <taxon>Pseudomonadati</taxon>
        <taxon>Bacteroidota</taxon>
        <taxon>Flavobacteriia</taxon>
        <taxon>Flavobacteriales</taxon>
        <taxon>Flavobacteriaceae</taxon>
        <taxon>Flavobacterium</taxon>
    </lineage>
</organism>
<proteinExistence type="predicted"/>
<keyword evidence="2" id="KW-1185">Reference proteome</keyword>
<reference evidence="1 2" key="1">
    <citation type="journal article" date="2011" name="Appl. Environ. Microbiol.">
        <title>Complete genome sequence of the fish pathogen Flavobacterium branchiophilum.</title>
        <authorList>
            <consortium name="1:IP"/>
            <consortium name="Microbial Evolutionary Genomics,F-75015 Paris"/>
            <consortium name="France 2:CNRS"/>
            <consortium name="URA2171"/>
            <consortium name="F-75015 Paris,France 3:Unite de Virologie et Immunologie Mol."/>
            <consortium name="INRA,78352 Jouy en Josas Cedex"/>
            <consortium name="France. 4:Unite de Mathemathique"/>
            <consortium name="Informatique et Genome,INRA"/>
            <consortium name="78352 Jouy en Josas Cedex"/>
            <consortium name="France. 5:CEA/Genoscope"/>
            <consortium name="Evry"/>
            <consortium name="France"/>
            <person name="Touchon M."/>
            <person name="Barbier P."/>
            <person name="Bernardet J.F."/>
            <person name="Loux V."/>
            <person name="Vacherie B."/>
            <person name="Barbe V."/>
            <person name="Rocha E.P."/>
            <person name="Duchaud E."/>
        </authorList>
    </citation>
    <scope>NUCLEOTIDE SEQUENCE [LARGE SCALE GENOMIC DNA]</scope>
    <source>
        <strain evidence="1 2">FL-15</strain>
    </source>
</reference>
<dbReference type="AlphaFoldDB" id="G2Z5L7"/>
<dbReference type="RefSeq" id="WP_014085267.1">
    <property type="nucleotide sequence ID" value="NC_016001.1"/>
</dbReference>
<dbReference type="Proteomes" id="UP000009186">
    <property type="component" value="Chromosome"/>
</dbReference>
<dbReference type="STRING" id="1034807.FBFL15_2838"/>
<evidence type="ECO:0000313" key="2">
    <source>
        <dbReference type="Proteomes" id="UP000009186"/>
    </source>
</evidence>
<protein>
    <submittedName>
        <fullName evidence="1">Uncharacterized protein</fullName>
    </submittedName>
</protein>